<dbReference type="PROSITE" id="PS50903">
    <property type="entry name" value="RUBREDOXIN_LIKE"/>
    <property type="match status" value="1"/>
</dbReference>
<keyword evidence="9" id="KW-1185">Reference proteome</keyword>
<protein>
    <submittedName>
        <fullName evidence="8">Rubrerythrin</fullName>
    </submittedName>
</protein>
<keyword evidence="2" id="KW-0813">Transport</keyword>
<gene>
    <name evidence="8" type="primary">rbr</name>
    <name evidence="8" type="ORF">MBBWO_11740</name>
</gene>
<dbReference type="Gene3D" id="2.20.28.10">
    <property type="match status" value="1"/>
</dbReference>
<comment type="caution">
    <text evidence="8">The sequence shown here is derived from an EMBL/GenBank/DDBJ whole genome shotgun (WGS) entry which is preliminary data.</text>
</comment>
<name>A0A2U1S8E4_9EURY</name>
<evidence type="ECO:0000256" key="4">
    <source>
        <dbReference type="ARBA" id="ARBA00022982"/>
    </source>
</evidence>
<dbReference type="SUPFAM" id="SSF57802">
    <property type="entry name" value="Rubredoxin-like"/>
    <property type="match status" value="1"/>
</dbReference>
<dbReference type="CDD" id="cd01041">
    <property type="entry name" value="Rubrerythrin"/>
    <property type="match status" value="1"/>
</dbReference>
<dbReference type="RefSeq" id="WP_116669945.1">
    <property type="nucleotide sequence ID" value="NZ_CALIUN010000004.1"/>
</dbReference>
<dbReference type="InterPro" id="IPR003251">
    <property type="entry name" value="Rr_diiron-bd_dom"/>
</dbReference>
<dbReference type="GO" id="GO:0016491">
    <property type="term" value="F:oxidoreductase activity"/>
    <property type="evidence" value="ECO:0007669"/>
    <property type="project" value="InterPro"/>
</dbReference>
<dbReference type="PROSITE" id="PS50905">
    <property type="entry name" value="FERRITIN_LIKE"/>
    <property type="match status" value="1"/>
</dbReference>
<accession>A0A2U1S8E4</accession>
<comment type="cofactor">
    <cofactor evidence="1">
        <name>Fe(3+)</name>
        <dbReference type="ChEBI" id="CHEBI:29034"/>
    </cofactor>
</comment>
<organism evidence="8 9">
    <name type="scientific">Methanobrevibacter woesei</name>
    <dbReference type="NCBI Taxonomy" id="190976"/>
    <lineage>
        <taxon>Archaea</taxon>
        <taxon>Methanobacteriati</taxon>
        <taxon>Methanobacteriota</taxon>
        <taxon>Methanomada group</taxon>
        <taxon>Methanobacteria</taxon>
        <taxon>Methanobacteriales</taxon>
        <taxon>Methanobacteriaceae</taxon>
        <taxon>Methanobrevibacter</taxon>
    </lineage>
</organism>
<feature type="domain" description="Rubredoxin-like" evidence="6">
    <location>
        <begin position="142"/>
        <end position="176"/>
    </location>
</feature>
<evidence type="ECO:0000256" key="5">
    <source>
        <dbReference type="ARBA" id="ARBA00023004"/>
    </source>
</evidence>
<dbReference type="Proteomes" id="UP000245577">
    <property type="component" value="Unassembled WGS sequence"/>
</dbReference>
<evidence type="ECO:0000313" key="9">
    <source>
        <dbReference type="Proteomes" id="UP000245577"/>
    </source>
</evidence>
<dbReference type="InterPro" id="IPR009078">
    <property type="entry name" value="Ferritin-like_SF"/>
</dbReference>
<dbReference type="CDD" id="cd00729">
    <property type="entry name" value="rubredoxin_SM"/>
    <property type="match status" value="1"/>
</dbReference>
<keyword evidence="4" id="KW-0249">Electron transport</keyword>
<keyword evidence="5" id="KW-0408">Iron</keyword>
<dbReference type="PANTHER" id="PTHR43865:SF1">
    <property type="entry name" value="RUBRERYTHRIN-RELATED"/>
    <property type="match status" value="1"/>
</dbReference>
<dbReference type="Gene3D" id="1.20.1260.10">
    <property type="match status" value="1"/>
</dbReference>
<dbReference type="InterPro" id="IPR009040">
    <property type="entry name" value="Ferritin-like_diiron"/>
</dbReference>
<dbReference type="OrthoDB" id="45654at2157"/>
<dbReference type="PANTHER" id="PTHR43865">
    <property type="entry name" value="RUBRERYTHRIN-RELATED"/>
    <property type="match status" value="1"/>
</dbReference>
<dbReference type="Pfam" id="PF02915">
    <property type="entry name" value="Rubrerythrin"/>
    <property type="match status" value="1"/>
</dbReference>
<evidence type="ECO:0000259" key="6">
    <source>
        <dbReference type="PROSITE" id="PS50903"/>
    </source>
</evidence>
<dbReference type="InterPro" id="IPR048574">
    <property type="entry name" value="RUBY_RBDX"/>
</dbReference>
<evidence type="ECO:0000313" key="8">
    <source>
        <dbReference type="EMBL" id="PWB86319.1"/>
    </source>
</evidence>
<feature type="domain" description="Ferritin-like diiron" evidence="7">
    <location>
        <begin position="3"/>
        <end position="135"/>
    </location>
</feature>
<dbReference type="Pfam" id="PF21349">
    <property type="entry name" value="RUBY_RBDX"/>
    <property type="match status" value="1"/>
</dbReference>
<proteinExistence type="predicted"/>
<dbReference type="InterPro" id="IPR024934">
    <property type="entry name" value="Rubredoxin-like_dom"/>
</dbReference>
<keyword evidence="3" id="KW-0479">Metal-binding</keyword>
<evidence type="ECO:0000256" key="2">
    <source>
        <dbReference type="ARBA" id="ARBA00022448"/>
    </source>
</evidence>
<dbReference type="AlphaFoldDB" id="A0A2U1S8E4"/>
<dbReference type="InterPro" id="IPR012347">
    <property type="entry name" value="Ferritin-like"/>
</dbReference>
<sequence>MVDLKGTKTEKNLEAAFAGESQAHTKYQYFASQASKEGYKQISAIFSETSRNEKEHAKMWFKYLHDGAVPDTITNLKDAADGENYEWTEMYAEFAEIAEEEGFDEIAAKFRLVGQVEAKHEERYRKLAENIENDSVFKRDEEIEWKCDNCGFIYVGEEAPEVCPCCNHPIAYFEERATNY</sequence>
<evidence type="ECO:0000256" key="1">
    <source>
        <dbReference type="ARBA" id="ARBA00001965"/>
    </source>
</evidence>
<dbReference type="EMBL" id="MZGU01000004">
    <property type="protein sequence ID" value="PWB86319.1"/>
    <property type="molecule type" value="Genomic_DNA"/>
</dbReference>
<dbReference type="InterPro" id="IPR052364">
    <property type="entry name" value="Rubrerythrin"/>
</dbReference>
<evidence type="ECO:0000259" key="7">
    <source>
        <dbReference type="PROSITE" id="PS50905"/>
    </source>
</evidence>
<reference evidence="8 9" key="1">
    <citation type="submission" date="2017-03" db="EMBL/GenBank/DDBJ databases">
        <title>Genome sequence of Methanobrevibacter wosei.</title>
        <authorList>
            <person name="Poehlein A."/>
            <person name="Seedorf H."/>
            <person name="Daniel R."/>
        </authorList>
    </citation>
    <scope>NUCLEOTIDE SEQUENCE [LARGE SCALE GENOMIC DNA]</scope>
    <source>
        <strain evidence="8 9">DSM 11979</strain>
    </source>
</reference>
<dbReference type="NCBIfam" id="NF045767">
    <property type="entry name" value="RuberyRbr"/>
    <property type="match status" value="1"/>
</dbReference>
<dbReference type="SUPFAM" id="SSF47240">
    <property type="entry name" value="Ferritin-like"/>
    <property type="match status" value="1"/>
</dbReference>
<evidence type="ECO:0000256" key="3">
    <source>
        <dbReference type="ARBA" id="ARBA00022723"/>
    </source>
</evidence>
<dbReference type="GO" id="GO:0005506">
    <property type="term" value="F:iron ion binding"/>
    <property type="evidence" value="ECO:0007669"/>
    <property type="project" value="InterPro"/>
</dbReference>